<evidence type="ECO:0000313" key="3">
    <source>
        <dbReference type="EMBL" id="GAA4548807.1"/>
    </source>
</evidence>
<dbReference type="RefSeq" id="WP_345419421.1">
    <property type="nucleotide sequence ID" value="NZ_BAABGT010000041.1"/>
</dbReference>
<dbReference type="InterPro" id="IPR050237">
    <property type="entry name" value="ATP-dep_AMP-bd_enzyme"/>
</dbReference>
<accession>A0ABP8RTT8</accession>
<sequence length="544" mass="58465">MTTTAPSPSVRGLDAPLAPPLPVLLARRAAADPDGRLIDCVDGSPGYTNAAFHRDALRFAAGLRGLGVGPGDRVAVMLDATPLAHVCWLGTAWLKAAEVPVNTEFRGRTLEHTLTDSGAVVLVTTNALAARIADLTVPALRHLVTVDDELPSVGVPAVRLADLLSGHELATDDPPRERDPYAVIYTSGTTGPSKGVVMPWANLHSGAMQMFPDDDGEYPDGACYAPWPTFHAAGKVMLTYAAIKGLRVVMRPRFSASEFWPDVRAHGCTHVHLLGFGPLLASAPEQPDDADNPLARVLLMPLPANHREFAHRFGVRVSTGWGMTEIGFPLAVADPEVAGTCGRLHPLYEARVVDPDDFELPPGEPGELIVRTHAPWLMMTGYLGRWEATATAWRNGWFHTGDVLRRDADGNFFFVDRVADYLRTKGQNVSSFEVEAEIRAHPAVQDCACVAVPSELAALDRLSVGVSDDDIKVVVVPADGMALDPAELIAFLASRMPRFMVPRYVEIAAELPRTPTGKVRKAALRGDGPGAAWDRVAAGIVLDR</sequence>
<dbReference type="EMBL" id="BAABGT010000041">
    <property type="protein sequence ID" value="GAA4548807.1"/>
    <property type="molecule type" value="Genomic_DNA"/>
</dbReference>
<dbReference type="GO" id="GO:0016874">
    <property type="term" value="F:ligase activity"/>
    <property type="evidence" value="ECO:0007669"/>
    <property type="project" value="UniProtKB-KW"/>
</dbReference>
<feature type="domain" description="AMP-dependent synthetase/ligase" evidence="1">
    <location>
        <begin position="27"/>
        <end position="383"/>
    </location>
</feature>
<keyword evidence="4" id="KW-1185">Reference proteome</keyword>
<dbReference type="PANTHER" id="PTHR43767">
    <property type="entry name" value="LONG-CHAIN-FATTY-ACID--COA LIGASE"/>
    <property type="match status" value="1"/>
</dbReference>
<dbReference type="Gene3D" id="3.40.50.12780">
    <property type="entry name" value="N-terminal domain of ligase-like"/>
    <property type="match status" value="1"/>
</dbReference>
<dbReference type="SUPFAM" id="SSF56801">
    <property type="entry name" value="Acetyl-CoA synthetase-like"/>
    <property type="match status" value="1"/>
</dbReference>
<evidence type="ECO:0000259" key="1">
    <source>
        <dbReference type="Pfam" id="PF00501"/>
    </source>
</evidence>
<evidence type="ECO:0000259" key="2">
    <source>
        <dbReference type="Pfam" id="PF13193"/>
    </source>
</evidence>
<comment type="caution">
    <text evidence="3">The sequence shown here is derived from an EMBL/GenBank/DDBJ whole genome shotgun (WGS) entry which is preliminary data.</text>
</comment>
<reference evidence="4" key="1">
    <citation type="journal article" date="2019" name="Int. J. Syst. Evol. Microbiol.">
        <title>The Global Catalogue of Microorganisms (GCM) 10K type strain sequencing project: providing services to taxonomists for standard genome sequencing and annotation.</title>
        <authorList>
            <consortium name="The Broad Institute Genomics Platform"/>
            <consortium name="The Broad Institute Genome Sequencing Center for Infectious Disease"/>
            <person name="Wu L."/>
            <person name="Ma J."/>
        </authorList>
    </citation>
    <scope>NUCLEOTIDE SEQUENCE [LARGE SCALE GENOMIC DNA]</scope>
    <source>
        <strain evidence="4">JCM 17906</strain>
    </source>
</reference>
<name>A0ABP8RTT8_9PSEU</name>
<dbReference type="InterPro" id="IPR045851">
    <property type="entry name" value="AMP-bd_C_sf"/>
</dbReference>
<gene>
    <name evidence="3" type="ORF">GCM10023175_35850</name>
</gene>
<dbReference type="InterPro" id="IPR025110">
    <property type="entry name" value="AMP-bd_C"/>
</dbReference>
<dbReference type="PROSITE" id="PS00455">
    <property type="entry name" value="AMP_BINDING"/>
    <property type="match status" value="1"/>
</dbReference>
<protein>
    <submittedName>
        <fullName evidence="3">ATP-dependent acyl-CoA ligase</fullName>
    </submittedName>
</protein>
<dbReference type="InterPro" id="IPR020845">
    <property type="entry name" value="AMP-binding_CS"/>
</dbReference>
<evidence type="ECO:0000313" key="4">
    <source>
        <dbReference type="Proteomes" id="UP001501598"/>
    </source>
</evidence>
<keyword evidence="3" id="KW-0436">Ligase</keyword>
<dbReference type="Proteomes" id="UP001501598">
    <property type="component" value="Unassembled WGS sequence"/>
</dbReference>
<dbReference type="Gene3D" id="3.30.300.30">
    <property type="match status" value="1"/>
</dbReference>
<dbReference type="InterPro" id="IPR042099">
    <property type="entry name" value="ANL_N_sf"/>
</dbReference>
<proteinExistence type="predicted"/>
<feature type="domain" description="AMP-binding enzyme C-terminal" evidence="2">
    <location>
        <begin position="433"/>
        <end position="518"/>
    </location>
</feature>
<dbReference type="PANTHER" id="PTHR43767:SF1">
    <property type="entry name" value="NONRIBOSOMAL PEPTIDE SYNTHASE PES1 (EUROFUNG)-RELATED"/>
    <property type="match status" value="1"/>
</dbReference>
<dbReference type="Pfam" id="PF13193">
    <property type="entry name" value="AMP-binding_C"/>
    <property type="match status" value="1"/>
</dbReference>
<dbReference type="InterPro" id="IPR000873">
    <property type="entry name" value="AMP-dep_synth/lig_dom"/>
</dbReference>
<organism evidence="3 4">
    <name type="scientific">Pseudonocardia xishanensis</name>
    <dbReference type="NCBI Taxonomy" id="630995"/>
    <lineage>
        <taxon>Bacteria</taxon>
        <taxon>Bacillati</taxon>
        <taxon>Actinomycetota</taxon>
        <taxon>Actinomycetes</taxon>
        <taxon>Pseudonocardiales</taxon>
        <taxon>Pseudonocardiaceae</taxon>
        <taxon>Pseudonocardia</taxon>
    </lineage>
</organism>
<dbReference type="Pfam" id="PF00501">
    <property type="entry name" value="AMP-binding"/>
    <property type="match status" value="1"/>
</dbReference>